<evidence type="ECO:0000313" key="2">
    <source>
        <dbReference type="Proteomes" id="UP001145114"/>
    </source>
</evidence>
<protein>
    <submittedName>
        <fullName evidence="1">Tau 95 subunit of transcription factor TFIIIC</fullName>
    </submittedName>
</protein>
<comment type="caution">
    <text evidence="1">The sequence shown here is derived from an EMBL/GenBank/DDBJ whole genome shotgun (WGS) entry which is preliminary data.</text>
</comment>
<dbReference type="EMBL" id="JAMZIH010003419">
    <property type="protein sequence ID" value="KAJ1676831.1"/>
    <property type="molecule type" value="Genomic_DNA"/>
</dbReference>
<feature type="non-terminal residue" evidence="1">
    <location>
        <position position="162"/>
    </location>
</feature>
<proteinExistence type="predicted"/>
<sequence>SVFSEERFPVELRYRLSDILSPPIEGEAVATGNLLIKVTRKVRRQRAKGVYSGDDAPCTGIDDQPWQAVMMGVIKKTVRFRSNYQLVSDPEDPLLKLMRNVNDLKLGPVVEFASNENFNKPQPPENQFIPMPPMARNSWPFNYNYQQNPQVVKVLVQNNPDE</sequence>
<accession>A0ACC1HMD4</accession>
<gene>
    <name evidence="1" type="primary">TFC1_2</name>
    <name evidence="1" type="ORF">EV182_007415</name>
</gene>
<keyword evidence="2" id="KW-1185">Reference proteome</keyword>
<name>A0ACC1HMD4_9FUNG</name>
<feature type="non-terminal residue" evidence="1">
    <location>
        <position position="1"/>
    </location>
</feature>
<dbReference type="Proteomes" id="UP001145114">
    <property type="component" value="Unassembled WGS sequence"/>
</dbReference>
<organism evidence="1 2">
    <name type="scientific">Spiromyces aspiralis</name>
    <dbReference type="NCBI Taxonomy" id="68401"/>
    <lineage>
        <taxon>Eukaryota</taxon>
        <taxon>Fungi</taxon>
        <taxon>Fungi incertae sedis</taxon>
        <taxon>Zoopagomycota</taxon>
        <taxon>Kickxellomycotina</taxon>
        <taxon>Kickxellomycetes</taxon>
        <taxon>Kickxellales</taxon>
        <taxon>Kickxellaceae</taxon>
        <taxon>Spiromyces</taxon>
    </lineage>
</organism>
<reference evidence="1" key="1">
    <citation type="submission" date="2022-06" db="EMBL/GenBank/DDBJ databases">
        <title>Phylogenomic reconstructions and comparative analyses of Kickxellomycotina fungi.</title>
        <authorList>
            <person name="Reynolds N.K."/>
            <person name="Stajich J.E."/>
            <person name="Barry K."/>
            <person name="Grigoriev I.V."/>
            <person name="Crous P."/>
            <person name="Smith M.E."/>
        </authorList>
    </citation>
    <scope>NUCLEOTIDE SEQUENCE</scope>
    <source>
        <strain evidence="1">RSA 2271</strain>
    </source>
</reference>
<evidence type="ECO:0000313" key="1">
    <source>
        <dbReference type="EMBL" id="KAJ1676831.1"/>
    </source>
</evidence>